<proteinExistence type="predicted"/>
<protein>
    <submittedName>
        <fullName evidence="2">Uncharacterized protein</fullName>
    </submittedName>
</protein>
<gene>
    <name evidence="2" type="ORF">PWJ81_02200</name>
</gene>
<name>A0ABT5V4K4_9ACTO</name>
<evidence type="ECO:0000256" key="1">
    <source>
        <dbReference type="SAM" id="SignalP"/>
    </source>
</evidence>
<evidence type="ECO:0000313" key="2">
    <source>
        <dbReference type="EMBL" id="MDE1655882.1"/>
    </source>
</evidence>
<evidence type="ECO:0000313" key="3">
    <source>
        <dbReference type="Proteomes" id="UP001219297"/>
    </source>
</evidence>
<comment type="caution">
    <text evidence="2">The sequence shown here is derived from an EMBL/GenBank/DDBJ whole genome shotgun (WGS) entry which is preliminary data.</text>
</comment>
<keyword evidence="3" id="KW-1185">Reference proteome</keyword>
<feature type="chain" id="PRO_5047334277" evidence="1">
    <location>
        <begin position="28"/>
        <end position="105"/>
    </location>
</feature>
<dbReference type="RefSeq" id="WP_274732374.1">
    <property type="nucleotide sequence ID" value="NZ_CAMXYX010000001.1"/>
</dbReference>
<accession>A0ABT5V4K4</accession>
<keyword evidence="1" id="KW-0732">Signal</keyword>
<reference evidence="2 3" key="1">
    <citation type="submission" date="2023-02" db="EMBL/GenBank/DDBJ databases">
        <title>Defining the Infant Male Urobiome and Moving Towards Mechanisms in Urobiome Research.</title>
        <authorList>
            <person name="Reasoner S."/>
            <person name="Flores V."/>
            <person name="Van Horn G."/>
            <person name="Morales G."/>
            <person name="Peard L."/>
            <person name="Abelson B."/>
            <person name="Manuel C."/>
            <person name="Lee J."/>
            <person name="Baker B."/>
            <person name="Williams T."/>
            <person name="Schmitz J."/>
            <person name="Clayton D."/>
            <person name="Hadjifrangiskou M."/>
        </authorList>
    </citation>
    <scope>NUCLEOTIDE SEQUENCE [LARGE SCALE GENOMIC DNA]</scope>
    <source>
        <strain evidence="2 3">AS1053</strain>
    </source>
</reference>
<dbReference type="EMBL" id="JARBHI010000003">
    <property type="protein sequence ID" value="MDE1655882.1"/>
    <property type="molecule type" value="Genomic_DNA"/>
</dbReference>
<dbReference type="Proteomes" id="UP001219297">
    <property type="component" value="Unassembled WGS sequence"/>
</dbReference>
<organism evidence="2 3">
    <name type="scientific">Actinotignum sanguinis</name>
    <dbReference type="NCBI Taxonomy" id="1445614"/>
    <lineage>
        <taxon>Bacteria</taxon>
        <taxon>Bacillati</taxon>
        <taxon>Actinomycetota</taxon>
        <taxon>Actinomycetes</taxon>
        <taxon>Actinomycetales</taxon>
        <taxon>Actinomycetaceae</taxon>
        <taxon>Actinotignum</taxon>
    </lineage>
</organism>
<feature type="signal peptide" evidence="1">
    <location>
        <begin position="1"/>
        <end position="27"/>
    </location>
</feature>
<dbReference type="GeneID" id="83609314"/>
<sequence>MKTIRKVGAAFAATLLSVVAFMPSASAIQVGGYKKCNFNQAHVGVYAKQQTSEYMVVKVRSDVLYNAVGRFEVSVVSNHFNGNWSAAAPELLRAPTHATCTPIDW</sequence>